<dbReference type="Gramene" id="VVA28837">
    <property type="protein sequence ID" value="VVA28837"/>
    <property type="gene ID" value="Prudul26B024791"/>
</dbReference>
<gene>
    <name evidence="2" type="ORF">ALMOND_2B024791</name>
</gene>
<keyword evidence="1" id="KW-0472">Membrane</keyword>
<evidence type="ECO:0000313" key="2">
    <source>
        <dbReference type="EMBL" id="VVA28837.1"/>
    </source>
</evidence>
<keyword evidence="1" id="KW-1133">Transmembrane helix</keyword>
<keyword evidence="1" id="KW-0812">Transmembrane</keyword>
<organism evidence="2 3">
    <name type="scientific">Prunus dulcis</name>
    <name type="common">Almond</name>
    <name type="synonym">Amygdalus dulcis</name>
    <dbReference type="NCBI Taxonomy" id="3755"/>
    <lineage>
        <taxon>Eukaryota</taxon>
        <taxon>Viridiplantae</taxon>
        <taxon>Streptophyta</taxon>
        <taxon>Embryophyta</taxon>
        <taxon>Tracheophyta</taxon>
        <taxon>Spermatophyta</taxon>
        <taxon>Magnoliopsida</taxon>
        <taxon>eudicotyledons</taxon>
        <taxon>Gunneridae</taxon>
        <taxon>Pentapetalae</taxon>
        <taxon>rosids</taxon>
        <taxon>fabids</taxon>
        <taxon>Rosales</taxon>
        <taxon>Rosaceae</taxon>
        <taxon>Amygdaloideae</taxon>
        <taxon>Amygdaleae</taxon>
        <taxon>Prunus</taxon>
    </lineage>
</organism>
<dbReference type="AlphaFoldDB" id="A0A5E4FLA2"/>
<sequence length="53" mass="6004">MASSWEKRIYSEELEFVGRYSLIYYQKKIEGNACALVAIANVLLLMDKLGSTS</sequence>
<dbReference type="EMBL" id="CABIKO010000151">
    <property type="protein sequence ID" value="VVA28837.1"/>
    <property type="molecule type" value="Genomic_DNA"/>
</dbReference>
<name>A0A5E4FLA2_PRUDU</name>
<feature type="transmembrane region" description="Helical" evidence="1">
    <location>
        <begin position="29"/>
        <end position="46"/>
    </location>
</feature>
<dbReference type="Proteomes" id="UP000327085">
    <property type="component" value="Chromosome 4"/>
</dbReference>
<evidence type="ECO:0000313" key="3">
    <source>
        <dbReference type="Proteomes" id="UP000327085"/>
    </source>
</evidence>
<accession>A0A5E4FLA2</accession>
<proteinExistence type="predicted"/>
<protein>
    <submittedName>
        <fullName evidence="2">PREDICTED: PRUPE_4G279300</fullName>
    </submittedName>
</protein>
<reference evidence="3" key="1">
    <citation type="journal article" date="2020" name="Plant J.">
        <title>Transposons played a major role in the diversification between the closely related almond and peach genomes: results from the almond genome sequence.</title>
        <authorList>
            <person name="Alioto T."/>
            <person name="Alexiou K.G."/>
            <person name="Bardil A."/>
            <person name="Barteri F."/>
            <person name="Castanera R."/>
            <person name="Cruz F."/>
            <person name="Dhingra A."/>
            <person name="Duval H."/>
            <person name="Fernandez I Marti A."/>
            <person name="Frias L."/>
            <person name="Galan B."/>
            <person name="Garcia J.L."/>
            <person name="Howad W."/>
            <person name="Gomez-Garrido J."/>
            <person name="Gut M."/>
            <person name="Julca I."/>
            <person name="Morata J."/>
            <person name="Puigdomenech P."/>
            <person name="Ribeca P."/>
            <person name="Rubio Cabetas M.J."/>
            <person name="Vlasova A."/>
            <person name="Wirthensohn M."/>
            <person name="Garcia-Mas J."/>
            <person name="Gabaldon T."/>
            <person name="Casacuberta J.M."/>
            <person name="Arus P."/>
        </authorList>
    </citation>
    <scope>NUCLEOTIDE SEQUENCE [LARGE SCALE GENOMIC DNA]</scope>
    <source>
        <strain evidence="3">cv. Texas</strain>
    </source>
</reference>
<evidence type="ECO:0000256" key="1">
    <source>
        <dbReference type="SAM" id="Phobius"/>
    </source>
</evidence>